<proteinExistence type="predicted"/>
<feature type="region of interest" description="Disordered" evidence="1">
    <location>
        <begin position="1"/>
        <end position="81"/>
    </location>
</feature>
<dbReference type="EMBL" id="BMMZ01000002">
    <property type="protein sequence ID" value="GGL56465.1"/>
    <property type="molecule type" value="Genomic_DNA"/>
</dbReference>
<dbReference type="Gene3D" id="1.20.150.30">
    <property type="entry name" value="Zincin-like metallopeptidase, N-terminal domain"/>
    <property type="match status" value="1"/>
</dbReference>
<dbReference type="SUPFAM" id="SSF55486">
    <property type="entry name" value="Metalloproteases ('zincins'), catalytic domain"/>
    <property type="match status" value="1"/>
</dbReference>
<dbReference type="Pfam" id="PF10103">
    <property type="entry name" value="Zincin_2"/>
    <property type="match status" value="1"/>
</dbReference>
<feature type="compositionally biased region" description="Acidic residues" evidence="1">
    <location>
        <begin position="525"/>
        <end position="541"/>
    </location>
</feature>
<dbReference type="InterPro" id="IPR042271">
    <property type="entry name" value="Zinicin_2_N"/>
</dbReference>
<dbReference type="PANTHER" id="PTHR39420:SF2">
    <property type="entry name" value="HYDROLASE"/>
    <property type="match status" value="1"/>
</dbReference>
<feature type="compositionally biased region" description="Basic and acidic residues" evidence="1">
    <location>
        <begin position="508"/>
        <end position="523"/>
    </location>
</feature>
<dbReference type="GO" id="GO:0016787">
    <property type="term" value="F:hydrolase activity"/>
    <property type="evidence" value="ECO:0007669"/>
    <property type="project" value="UniProtKB-KW"/>
</dbReference>
<dbReference type="PANTHER" id="PTHR39420">
    <property type="match status" value="1"/>
</dbReference>
<dbReference type="Proteomes" id="UP000613840">
    <property type="component" value="Unassembled WGS sequence"/>
</dbReference>
<dbReference type="AlphaFoldDB" id="A0A917S483"/>
<dbReference type="InterPro" id="IPR018766">
    <property type="entry name" value="Zinicin_2"/>
</dbReference>
<reference evidence="2" key="2">
    <citation type="submission" date="2020-09" db="EMBL/GenBank/DDBJ databases">
        <authorList>
            <person name="Sun Q."/>
            <person name="Zhou Y."/>
        </authorList>
    </citation>
    <scope>NUCLEOTIDE SEQUENCE</scope>
    <source>
        <strain evidence="2">CGMCC 4.7306</strain>
    </source>
</reference>
<feature type="compositionally biased region" description="Acidic residues" evidence="1">
    <location>
        <begin position="1"/>
        <end position="17"/>
    </location>
</feature>
<name>A0A917S483_9ACTN</name>
<reference evidence="2" key="1">
    <citation type="journal article" date="2014" name="Int. J. Syst. Evol. Microbiol.">
        <title>Complete genome sequence of Corynebacterium casei LMG S-19264T (=DSM 44701T), isolated from a smear-ripened cheese.</title>
        <authorList>
            <consortium name="US DOE Joint Genome Institute (JGI-PGF)"/>
            <person name="Walter F."/>
            <person name="Albersmeier A."/>
            <person name="Kalinowski J."/>
            <person name="Ruckert C."/>
        </authorList>
    </citation>
    <scope>NUCLEOTIDE SEQUENCE</scope>
    <source>
        <strain evidence="2">CGMCC 4.7306</strain>
    </source>
</reference>
<feature type="compositionally biased region" description="Gly residues" evidence="1">
    <location>
        <begin position="59"/>
        <end position="70"/>
    </location>
</feature>
<keyword evidence="3" id="KW-1185">Reference proteome</keyword>
<dbReference type="NCBIfam" id="TIGR03624">
    <property type="entry name" value="putative hydrolase"/>
    <property type="match status" value="1"/>
</dbReference>
<organism evidence="2 3">
    <name type="scientific">Microlunatus endophyticus</name>
    <dbReference type="NCBI Taxonomy" id="1716077"/>
    <lineage>
        <taxon>Bacteria</taxon>
        <taxon>Bacillati</taxon>
        <taxon>Actinomycetota</taxon>
        <taxon>Actinomycetes</taxon>
        <taxon>Propionibacteriales</taxon>
        <taxon>Propionibacteriaceae</taxon>
        <taxon>Microlunatus</taxon>
    </lineage>
</organism>
<feature type="region of interest" description="Disordered" evidence="1">
    <location>
        <begin position="507"/>
        <end position="541"/>
    </location>
</feature>
<protein>
    <submittedName>
        <fullName evidence="2">Hydrolase</fullName>
    </submittedName>
</protein>
<gene>
    <name evidence="2" type="ORF">GCM10011575_13670</name>
</gene>
<sequence>MADDPRPDDEDLPEDPLPDTGSSDSDRDAQGNGGQQGDGGQRPLGPTPGEHSPAAPGNGPIGFGGAGFGTPGNQNPGQNPFEALFGALGQPGQPGAQGQDMNAFFQQLQNAFAMFSGSAGMFGGAAPDGGVNWDLSKDTARKTVAGLGPDPTPHDGQQREVREALSLAETWLDDATGFPRAARTVAAWSRADWVERTMPVWQRLIEPVATHIADAMEGAMSLGGEDHPGLPPQMQGLEQMLRPMLRNSGASMFGLQVGQALGQLASEVVGSTDIGLPLAPGGQLAMLPTNVAKFAEGLEQSGSDVQIYLALREAARLRLYGSAPWLQEQMYALIAEYARGITIDTSALEQAVGEIDSGNLEDLSSVLEGGLFEPQKTPAQQATLERLETMLALVEGWVDDVVGQATARWMPAAEAIAEMVRRQRATGGPAEATFATLVGLELRPRRLRDAANLWAAVRAERGADGRDAIWAHPDLLPGSADLDDPIGYARGATKSDADDAFDAALAELLKDSDTKDSDTKPGEQEPGEQEPGDDAPGDPRE</sequence>
<evidence type="ECO:0000256" key="1">
    <source>
        <dbReference type="SAM" id="MobiDB-lite"/>
    </source>
</evidence>
<dbReference type="RefSeq" id="WP_188894378.1">
    <property type="nucleotide sequence ID" value="NZ_BMMZ01000002.1"/>
</dbReference>
<evidence type="ECO:0000313" key="3">
    <source>
        <dbReference type="Proteomes" id="UP000613840"/>
    </source>
</evidence>
<feature type="compositionally biased region" description="Gly residues" evidence="1">
    <location>
        <begin position="31"/>
        <end position="42"/>
    </location>
</feature>
<evidence type="ECO:0000313" key="2">
    <source>
        <dbReference type="EMBL" id="GGL56465.1"/>
    </source>
</evidence>
<comment type="caution">
    <text evidence="2">The sequence shown here is derived from an EMBL/GenBank/DDBJ whole genome shotgun (WGS) entry which is preliminary data.</text>
</comment>
<accession>A0A917S483</accession>
<keyword evidence="2" id="KW-0378">Hydrolase</keyword>